<dbReference type="OrthoDB" id="9812661at2"/>
<dbReference type="AlphaFoldDB" id="A0A1M6BFC0"/>
<feature type="transmembrane region" description="Helical" evidence="6">
    <location>
        <begin position="48"/>
        <end position="68"/>
    </location>
</feature>
<organism evidence="7 8">
    <name type="scientific">Clostridium amylolyticum</name>
    <dbReference type="NCBI Taxonomy" id="1121298"/>
    <lineage>
        <taxon>Bacteria</taxon>
        <taxon>Bacillati</taxon>
        <taxon>Bacillota</taxon>
        <taxon>Clostridia</taxon>
        <taxon>Eubacteriales</taxon>
        <taxon>Clostridiaceae</taxon>
        <taxon>Clostridium</taxon>
    </lineage>
</organism>
<proteinExistence type="predicted"/>
<protein>
    <submittedName>
        <fullName evidence="7">Rod shape determining protein RodA</fullName>
    </submittedName>
</protein>
<dbReference type="STRING" id="1121298.SAMN05444401_0746"/>
<dbReference type="Proteomes" id="UP000184080">
    <property type="component" value="Unassembled WGS sequence"/>
</dbReference>
<feature type="transmembrane region" description="Helical" evidence="6">
    <location>
        <begin position="182"/>
        <end position="200"/>
    </location>
</feature>
<dbReference type="InterPro" id="IPR011923">
    <property type="entry name" value="RodA/MrdB"/>
</dbReference>
<dbReference type="GO" id="GO:0015648">
    <property type="term" value="F:lipid-linked peptidoglycan transporter activity"/>
    <property type="evidence" value="ECO:0007669"/>
    <property type="project" value="TreeGrafter"/>
</dbReference>
<reference evidence="7 8" key="1">
    <citation type="submission" date="2016-11" db="EMBL/GenBank/DDBJ databases">
        <authorList>
            <person name="Jaros S."/>
            <person name="Januszkiewicz K."/>
            <person name="Wedrychowicz H."/>
        </authorList>
    </citation>
    <scope>NUCLEOTIDE SEQUENCE [LARGE SCALE GENOMIC DNA]</scope>
    <source>
        <strain evidence="7 8">DSM 21864</strain>
    </source>
</reference>
<dbReference type="InterPro" id="IPR001182">
    <property type="entry name" value="FtsW/RodA"/>
</dbReference>
<dbReference type="EMBL" id="FQZO01000001">
    <property type="protein sequence ID" value="SHI47386.1"/>
    <property type="molecule type" value="Genomic_DNA"/>
</dbReference>
<feature type="transmembrane region" description="Helical" evidence="6">
    <location>
        <begin position="74"/>
        <end position="96"/>
    </location>
</feature>
<dbReference type="RefSeq" id="WP_073003848.1">
    <property type="nucleotide sequence ID" value="NZ_FQZO01000001.1"/>
</dbReference>
<dbReference type="NCBIfam" id="TIGR02210">
    <property type="entry name" value="rodA_shape"/>
    <property type="match status" value="1"/>
</dbReference>
<keyword evidence="8" id="KW-1185">Reference proteome</keyword>
<keyword evidence="4 6" id="KW-1133">Transmembrane helix</keyword>
<dbReference type="GO" id="GO:0008360">
    <property type="term" value="P:regulation of cell shape"/>
    <property type="evidence" value="ECO:0007669"/>
    <property type="project" value="UniProtKB-KW"/>
</dbReference>
<evidence type="ECO:0000256" key="3">
    <source>
        <dbReference type="ARBA" id="ARBA00022960"/>
    </source>
</evidence>
<feature type="transmembrane region" description="Helical" evidence="6">
    <location>
        <begin position="335"/>
        <end position="357"/>
    </location>
</feature>
<evidence type="ECO:0000256" key="4">
    <source>
        <dbReference type="ARBA" id="ARBA00022989"/>
    </source>
</evidence>
<feature type="transmembrane region" description="Helical" evidence="6">
    <location>
        <begin position="133"/>
        <end position="152"/>
    </location>
</feature>
<evidence type="ECO:0000313" key="7">
    <source>
        <dbReference type="EMBL" id="SHI47386.1"/>
    </source>
</evidence>
<accession>A0A1M6BFC0</accession>
<evidence type="ECO:0000256" key="2">
    <source>
        <dbReference type="ARBA" id="ARBA00022692"/>
    </source>
</evidence>
<dbReference type="GO" id="GO:0051301">
    <property type="term" value="P:cell division"/>
    <property type="evidence" value="ECO:0007669"/>
    <property type="project" value="InterPro"/>
</dbReference>
<comment type="subcellular location">
    <subcellularLocation>
        <location evidence="1">Membrane</location>
        <topology evidence="1">Multi-pass membrane protein</topology>
    </subcellularLocation>
</comment>
<dbReference type="GO" id="GO:0005886">
    <property type="term" value="C:plasma membrane"/>
    <property type="evidence" value="ECO:0007669"/>
    <property type="project" value="TreeGrafter"/>
</dbReference>
<sequence length="369" mass="40407">MLNKLKIDSKLLKEMDWGIFITSIIILLYGAINIYIAIGSKYMKLQLAWLLLGIFVVYIILLVDYTIIKNYVGLLYWGSVAMLLSTRVLGTVVNGAKGWIAIGSRAIQPAEFAKLGMMLMLAKKIDEMEGNINNFKSIVTLAFYCAVPMILIVVQPDMGMTMVCFFIALGILFVAGLDMKVILGGLLSLVVAIMAVWPLIPGYMRRRITSFINPEGGDPDAAFQLLQAQIGIGSGGFFGTGLTPGQKLPSSYVAQFVPEAHTDFIFSVLAENWGYIGVVILLLLYGIIIYRFIQTAKESKDIFGSIICIGVTSTFLFSVLQHIGMNIGIMPITGITLPLVSYGGSSVLTTFMSIGLVMNVSMRKKKIVF</sequence>
<evidence type="ECO:0000256" key="1">
    <source>
        <dbReference type="ARBA" id="ARBA00004141"/>
    </source>
</evidence>
<evidence type="ECO:0000313" key="8">
    <source>
        <dbReference type="Proteomes" id="UP000184080"/>
    </source>
</evidence>
<feature type="transmembrane region" description="Helical" evidence="6">
    <location>
        <begin position="273"/>
        <end position="290"/>
    </location>
</feature>
<feature type="transmembrane region" description="Helical" evidence="6">
    <location>
        <begin position="158"/>
        <end position="175"/>
    </location>
</feature>
<keyword evidence="3" id="KW-0133">Cell shape</keyword>
<dbReference type="Pfam" id="PF01098">
    <property type="entry name" value="FTSW_RODA_SPOVE"/>
    <property type="match status" value="1"/>
</dbReference>
<feature type="transmembrane region" description="Helical" evidence="6">
    <location>
        <begin position="17"/>
        <end position="36"/>
    </location>
</feature>
<dbReference type="PANTHER" id="PTHR30474:SF1">
    <property type="entry name" value="PEPTIDOGLYCAN GLYCOSYLTRANSFERASE MRDB"/>
    <property type="match status" value="1"/>
</dbReference>
<feature type="transmembrane region" description="Helical" evidence="6">
    <location>
        <begin position="302"/>
        <end position="323"/>
    </location>
</feature>
<dbReference type="PANTHER" id="PTHR30474">
    <property type="entry name" value="CELL CYCLE PROTEIN"/>
    <property type="match status" value="1"/>
</dbReference>
<keyword evidence="5 6" id="KW-0472">Membrane</keyword>
<dbReference type="GO" id="GO:0032153">
    <property type="term" value="C:cell division site"/>
    <property type="evidence" value="ECO:0007669"/>
    <property type="project" value="TreeGrafter"/>
</dbReference>
<keyword evidence="2 6" id="KW-0812">Transmembrane</keyword>
<gene>
    <name evidence="7" type="ORF">SAMN05444401_0746</name>
</gene>
<evidence type="ECO:0000256" key="6">
    <source>
        <dbReference type="SAM" id="Phobius"/>
    </source>
</evidence>
<name>A0A1M6BFC0_9CLOT</name>
<evidence type="ECO:0000256" key="5">
    <source>
        <dbReference type="ARBA" id="ARBA00023136"/>
    </source>
</evidence>